<dbReference type="Pfam" id="PF08448">
    <property type="entry name" value="PAS_4"/>
    <property type="match status" value="1"/>
</dbReference>
<dbReference type="Pfam" id="PF00512">
    <property type="entry name" value="HisKA"/>
    <property type="match status" value="1"/>
</dbReference>
<comment type="subcellular location">
    <subcellularLocation>
        <location evidence="2">Cell membrane</location>
        <topology evidence="2">Multi-pass membrane protein</topology>
    </subcellularLocation>
</comment>
<evidence type="ECO:0000256" key="12">
    <source>
        <dbReference type="ARBA" id="ARBA00023012"/>
    </source>
</evidence>
<dbReference type="PROSITE" id="PS50113">
    <property type="entry name" value="PAC"/>
    <property type="match status" value="2"/>
</dbReference>
<feature type="domain" description="Response regulatory" evidence="22">
    <location>
        <begin position="795"/>
        <end position="914"/>
    </location>
</feature>
<feature type="modified residue" description="Phosphohistidine" evidence="18">
    <location>
        <position position="972"/>
    </location>
</feature>
<gene>
    <name evidence="26" type="ordered locus">Dsui_1865</name>
</gene>
<keyword evidence="12" id="KW-0902">Two-component regulatory system</keyword>
<dbReference type="SUPFAM" id="SSF55874">
    <property type="entry name" value="ATPase domain of HSP90 chaperone/DNA topoisomerase II/histidine kinase"/>
    <property type="match status" value="1"/>
</dbReference>
<evidence type="ECO:0000256" key="15">
    <source>
        <dbReference type="ARBA" id="ARBA00064003"/>
    </source>
</evidence>
<dbReference type="SUPFAM" id="SSF47384">
    <property type="entry name" value="Homodimeric domain of signal transducing histidine kinase"/>
    <property type="match status" value="1"/>
</dbReference>
<dbReference type="Pfam" id="PF00072">
    <property type="entry name" value="Response_reg"/>
    <property type="match status" value="1"/>
</dbReference>
<dbReference type="KEGG" id="dsu:Dsui_1865"/>
<dbReference type="Proteomes" id="UP000005633">
    <property type="component" value="Chromosome"/>
</dbReference>
<evidence type="ECO:0000256" key="20">
    <source>
        <dbReference type="SAM" id="Coils"/>
    </source>
</evidence>
<dbReference type="CDD" id="cd16922">
    <property type="entry name" value="HATPase_EvgS-ArcB-TorS-like"/>
    <property type="match status" value="1"/>
</dbReference>
<evidence type="ECO:0000256" key="9">
    <source>
        <dbReference type="ARBA" id="ARBA00022777"/>
    </source>
</evidence>
<dbReference type="InterPro" id="IPR004358">
    <property type="entry name" value="Sig_transdc_His_kin-like_C"/>
</dbReference>
<accession>G8QH96</accession>
<dbReference type="OrthoDB" id="5519028at2"/>
<organism evidence="26 27">
    <name type="scientific">Azospira oryzae (strain ATCC BAA-33 / DSM 13638 / PS)</name>
    <name type="common">Dechlorosoma suillum</name>
    <dbReference type="NCBI Taxonomy" id="640081"/>
    <lineage>
        <taxon>Bacteria</taxon>
        <taxon>Pseudomonadati</taxon>
        <taxon>Pseudomonadota</taxon>
        <taxon>Betaproteobacteria</taxon>
        <taxon>Rhodocyclales</taxon>
        <taxon>Rhodocyclaceae</taxon>
        <taxon>Azospira</taxon>
    </lineage>
</organism>
<evidence type="ECO:0000256" key="7">
    <source>
        <dbReference type="ARBA" id="ARBA00022692"/>
    </source>
</evidence>
<dbReference type="SMART" id="SM00086">
    <property type="entry name" value="PAC"/>
    <property type="match status" value="2"/>
</dbReference>
<dbReference type="PROSITE" id="PS50109">
    <property type="entry name" value="HIS_KIN"/>
    <property type="match status" value="1"/>
</dbReference>
<dbReference type="PANTHER" id="PTHR45339">
    <property type="entry name" value="HYBRID SIGNAL TRANSDUCTION HISTIDINE KINASE J"/>
    <property type="match status" value="1"/>
</dbReference>
<dbReference type="SMART" id="SM00448">
    <property type="entry name" value="REC"/>
    <property type="match status" value="2"/>
</dbReference>
<feature type="domain" description="Response regulatory" evidence="22">
    <location>
        <begin position="657"/>
        <end position="772"/>
    </location>
</feature>
<evidence type="ECO:0000256" key="13">
    <source>
        <dbReference type="ARBA" id="ARBA00023136"/>
    </source>
</evidence>
<dbReference type="InterPro" id="IPR003594">
    <property type="entry name" value="HATPase_dom"/>
</dbReference>
<dbReference type="SMART" id="SM00091">
    <property type="entry name" value="PAS"/>
    <property type="match status" value="2"/>
</dbReference>
<dbReference type="Gene3D" id="1.20.120.160">
    <property type="entry name" value="HPT domain"/>
    <property type="match status" value="1"/>
</dbReference>
<dbReference type="InterPro" id="IPR011006">
    <property type="entry name" value="CheY-like_superfamily"/>
</dbReference>
<evidence type="ECO:0000256" key="17">
    <source>
        <dbReference type="ARBA" id="ARBA00070152"/>
    </source>
</evidence>
<dbReference type="Gene3D" id="3.30.450.20">
    <property type="entry name" value="PAS domain"/>
    <property type="match status" value="2"/>
</dbReference>
<dbReference type="InterPro" id="IPR005467">
    <property type="entry name" value="His_kinase_dom"/>
</dbReference>
<dbReference type="SMART" id="SM00387">
    <property type="entry name" value="HATPase_c"/>
    <property type="match status" value="1"/>
</dbReference>
<dbReference type="eggNOG" id="COG2202">
    <property type="taxonomic scope" value="Bacteria"/>
</dbReference>
<feature type="coiled-coil region" evidence="20">
    <location>
        <begin position="70"/>
        <end position="104"/>
    </location>
</feature>
<dbReference type="Gene3D" id="3.40.50.2300">
    <property type="match status" value="2"/>
</dbReference>
<dbReference type="GO" id="GO:0005886">
    <property type="term" value="C:plasma membrane"/>
    <property type="evidence" value="ECO:0007669"/>
    <property type="project" value="UniProtKB-SubCell"/>
</dbReference>
<keyword evidence="20" id="KW-0175">Coiled coil</keyword>
<keyword evidence="7" id="KW-0812">Transmembrane</keyword>
<dbReference type="CDD" id="cd00130">
    <property type="entry name" value="PAS"/>
    <property type="match status" value="2"/>
</dbReference>
<dbReference type="InterPro" id="IPR035965">
    <property type="entry name" value="PAS-like_dom_sf"/>
</dbReference>
<feature type="domain" description="PAS" evidence="23">
    <location>
        <begin position="165"/>
        <end position="206"/>
    </location>
</feature>
<dbReference type="InterPro" id="IPR001610">
    <property type="entry name" value="PAC"/>
</dbReference>
<evidence type="ECO:0000256" key="3">
    <source>
        <dbReference type="ARBA" id="ARBA00012438"/>
    </source>
</evidence>
<evidence type="ECO:0000256" key="11">
    <source>
        <dbReference type="ARBA" id="ARBA00022989"/>
    </source>
</evidence>
<dbReference type="SUPFAM" id="SSF47226">
    <property type="entry name" value="Histidine-containing phosphotransfer domain, HPT domain"/>
    <property type="match status" value="1"/>
</dbReference>
<dbReference type="PANTHER" id="PTHR45339:SF1">
    <property type="entry name" value="HYBRID SIGNAL TRANSDUCTION HISTIDINE KINASE J"/>
    <property type="match status" value="1"/>
</dbReference>
<feature type="domain" description="Histidine kinase" evidence="21">
    <location>
        <begin position="419"/>
        <end position="640"/>
    </location>
</feature>
<evidence type="ECO:0000256" key="5">
    <source>
        <dbReference type="ARBA" id="ARBA00022553"/>
    </source>
</evidence>
<keyword evidence="6" id="KW-0808">Transferase</keyword>
<evidence type="ECO:0000256" key="4">
    <source>
        <dbReference type="ARBA" id="ARBA00022475"/>
    </source>
</evidence>
<dbReference type="STRING" id="640081.Dsui_1865"/>
<keyword evidence="5 19" id="KW-0597">Phosphoprotein</keyword>
<dbReference type="CDD" id="cd17546">
    <property type="entry name" value="REC_hyHK_CKI1_RcsC-like"/>
    <property type="match status" value="1"/>
</dbReference>
<dbReference type="GO" id="GO:0000155">
    <property type="term" value="F:phosphorelay sensor kinase activity"/>
    <property type="evidence" value="ECO:0007669"/>
    <property type="project" value="InterPro"/>
</dbReference>
<feature type="modified residue" description="4-aspartylphosphate" evidence="19">
    <location>
        <position position="844"/>
    </location>
</feature>
<evidence type="ECO:0000256" key="14">
    <source>
        <dbReference type="ARBA" id="ARBA00058004"/>
    </source>
</evidence>
<dbReference type="InterPro" id="IPR001789">
    <property type="entry name" value="Sig_transdc_resp-reg_receiver"/>
</dbReference>
<dbReference type="Pfam" id="PF02518">
    <property type="entry name" value="HATPase_c"/>
    <property type="match status" value="1"/>
</dbReference>
<evidence type="ECO:0000256" key="16">
    <source>
        <dbReference type="ARBA" id="ARBA00068150"/>
    </source>
</evidence>
<dbReference type="FunFam" id="3.30.565.10:FF:000010">
    <property type="entry name" value="Sensor histidine kinase RcsC"/>
    <property type="match status" value="1"/>
</dbReference>
<dbReference type="RefSeq" id="WP_014236939.1">
    <property type="nucleotide sequence ID" value="NC_016616.1"/>
</dbReference>
<protein>
    <recommendedName>
        <fullName evidence="16">Sensory/regulatory protein RpfC</fullName>
        <ecNumber evidence="3">2.7.13.3</ecNumber>
    </recommendedName>
    <alternativeName>
        <fullName evidence="17">Virulence sensor protein BvgS</fullName>
    </alternativeName>
</protein>
<feature type="domain" description="HPt" evidence="25">
    <location>
        <begin position="933"/>
        <end position="1026"/>
    </location>
</feature>
<evidence type="ECO:0000259" key="21">
    <source>
        <dbReference type="PROSITE" id="PS50109"/>
    </source>
</evidence>
<evidence type="ECO:0000256" key="8">
    <source>
        <dbReference type="ARBA" id="ARBA00022741"/>
    </source>
</evidence>
<dbReference type="InterPro" id="IPR008207">
    <property type="entry name" value="Sig_transdc_His_kin_Hpt_dom"/>
</dbReference>
<dbReference type="PRINTS" id="PR00344">
    <property type="entry name" value="BCTRLSENSOR"/>
</dbReference>
<dbReference type="SUPFAM" id="SSF52172">
    <property type="entry name" value="CheY-like"/>
    <property type="match status" value="2"/>
</dbReference>
<keyword evidence="10" id="KW-0067">ATP-binding</keyword>
<keyword evidence="4" id="KW-1003">Cell membrane</keyword>
<dbReference type="PROSITE" id="PS50112">
    <property type="entry name" value="PAS"/>
    <property type="match status" value="2"/>
</dbReference>
<evidence type="ECO:0000256" key="18">
    <source>
        <dbReference type="PROSITE-ProRule" id="PRU00110"/>
    </source>
</evidence>
<name>G8QH96_AZOOP</name>
<evidence type="ECO:0000256" key="2">
    <source>
        <dbReference type="ARBA" id="ARBA00004651"/>
    </source>
</evidence>
<evidence type="ECO:0000313" key="26">
    <source>
        <dbReference type="EMBL" id="AEV26241.1"/>
    </source>
</evidence>
<feature type="domain" description="PAS" evidence="23">
    <location>
        <begin position="281"/>
        <end position="330"/>
    </location>
</feature>
<proteinExistence type="predicted"/>
<dbReference type="InterPro" id="IPR000014">
    <property type="entry name" value="PAS"/>
</dbReference>
<dbReference type="SMART" id="SM00388">
    <property type="entry name" value="HisKA"/>
    <property type="match status" value="1"/>
</dbReference>
<dbReference type="InterPro" id="IPR013656">
    <property type="entry name" value="PAS_4"/>
</dbReference>
<evidence type="ECO:0000259" key="23">
    <source>
        <dbReference type="PROSITE" id="PS50112"/>
    </source>
</evidence>
<keyword evidence="9" id="KW-0418">Kinase</keyword>
<evidence type="ECO:0000259" key="24">
    <source>
        <dbReference type="PROSITE" id="PS50113"/>
    </source>
</evidence>
<comment type="catalytic activity">
    <reaction evidence="1">
        <text>ATP + protein L-histidine = ADP + protein N-phospho-L-histidine.</text>
        <dbReference type="EC" id="2.7.13.3"/>
    </reaction>
</comment>
<dbReference type="HOGENOM" id="CLU_000445_114_15_4"/>
<dbReference type="InterPro" id="IPR036641">
    <property type="entry name" value="HPT_dom_sf"/>
</dbReference>
<dbReference type="Pfam" id="PF13426">
    <property type="entry name" value="PAS_9"/>
    <property type="match status" value="1"/>
</dbReference>
<dbReference type="eggNOG" id="COG0784">
    <property type="taxonomic scope" value="Bacteria"/>
</dbReference>
<dbReference type="Gene3D" id="3.30.565.10">
    <property type="entry name" value="Histidine kinase-like ATPase, C-terminal domain"/>
    <property type="match status" value="1"/>
</dbReference>
<reference evidence="26 27" key="1">
    <citation type="journal article" date="2012" name="J. Bacteriol.">
        <title>Complete genome sequence of the anaerobic perchlorate-reducing bacterium Azospira suillum strain PS.</title>
        <authorList>
            <person name="Byrne-Bailey K.G."/>
            <person name="Coates J.D."/>
        </authorList>
    </citation>
    <scope>NUCLEOTIDE SEQUENCE [LARGE SCALE GENOMIC DNA]</scope>
    <source>
        <strain evidence="27">ATCC BAA-33 / DSM 13638 / PS</strain>
    </source>
</reference>
<dbReference type="InterPro" id="IPR036097">
    <property type="entry name" value="HisK_dim/P_sf"/>
</dbReference>
<dbReference type="SUPFAM" id="SSF55785">
    <property type="entry name" value="PYP-like sensor domain (PAS domain)"/>
    <property type="match status" value="2"/>
</dbReference>
<evidence type="ECO:0000313" key="27">
    <source>
        <dbReference type="Proteomes" id="UP000005633"/>
    </source>
</evidence>
<dbReference type="PROSITE" id="PS50110">
    <property type="entry name" value="RESPONSE_REGULATORY"/>
    <property type="match status" value="2"/>
</dbReference>
<dbReference type="InterPro" id="IPR000700">
    <property type="entry name" value="PAS-assoc_C"/>
</dbReference>
<dbReference type="EMBL" id="CP003153">
    <property type="protein sequence ID" value="AEV26241.1"/>
    <property type="molecule type" value="Genomic_DNA"/>
</dbReference>
<dbReference type="Pfam" id="PF01627">
    <property type="entry name" value="Hpt"/>
    <property type="match status" value="1"/>
</dbReference>
<dbReference type="InterPro" id="IPR036890">
    <property type="entry name" value="HATPase_C_sf"/>
</dbReference>
<dbReference type="CDD" id="cd00082">
    <property type="entry name" value="HisKA"/>
    <property type="match status" value="1"/>
</dbReference>
<keyword evidence="8" id="KW-0547">Nucleotide-binding</keyword>
<dbReference type="eggNOG" id="COG4251">
    <property type="taxonomic scope" value="Bacteria"/>
</dbReference>
<dbReference type="PROSITE" id="PS50894">
    <property type="entry name" value="HPT"/>
    <property type="match status" value="1"/>
</dbReference>
<dbReference type="Gene3D" id="1.10.287.130">
    <property type="match status" value="1"/>
</dbReference>
<keyword evidence="13" id="KW-0472">Membrane</keyword>
<dbReference type="FunFam" id="1.10.287.130:FF:000002">
    <property type="entry name" value="Two-component osmosensing histidine kinase"/>
    <property type="match status" value="1"/>
</dbReference>
<evidence type="ECO:0000256" key="6">
    <source>
        <dbReference type="ARBA" id="ARBA00022679"/>
    </source>
</evidence>
<evidence type="ECO:0000256" key="19">
    <source>
        <dbReference type="PROSITE-ProRule" id="PRU00169"/>
    </source>
</evidence>
<dbReference type="NCBIfam" id="TIGR00229">
    <property type="entry name" value="sensory_box"/>
    <property type="match status" value="2"/>
</dbReference>
<dbReference type="AlphaFoldDB" id="G8QH96"/>
<comment type="function">
    <text evidence="14">Member of the two-component regulatory system BvgS/BvgA. Phosphorylates BvgA via a four-step phosphorelay in response to environmental signals.</text>
</comment>
<feature type="modified residue" description="4-aspartylphosphate" evidence="19">
    <location>
        <position position="706"/>
    </location>
</feature>
<comment type="subunit">
    <text evidence="15">At low DSF concentrations, interacts with RpfF.</text>
</comment>
<dbReference type="GO" id="GO:0005524">
    <property type="term" value="F:ATP binding"/>
    <property type="evidence" value="ECO:0007669"/>
    <property type="project" value="UniProtKB-KW"/>
</dbReference>
<evidence type="ECO:0000256" key="10">
    <source>
        <dbReference type="ARBA" id="ARBA00022840"/>
    </source>
</evidence>
<feature type="domain" description="PAC" evidence="24">
    <location>
        <begin position="221"/>
        <end position="275"/>
    </location>
</feature>
<evidence type="ECO:0000259" key="22">
    <source>
        <dbReference type="PROSITE" id="PS50110"/>
    </source>
</evidence>
<dbReference type="InterPro" id="IPR003661">
    <property type="entry name" value="HisK_dim/P_dom"/>
</dbReference>
<dbReference type="EC" id="2.7.13.3" evidence="3"/>
<sequence length="1026" mass="112774">MHRLLLRQLKGSLGVAGEAELQPLCDKLLHLAAREDIAPDVAVALAGLPAFLRRVGEAYAQAERDQALRTRSLELSSEDLNRAYARQEQELVAREQSIASLRETANRLLGQMGLPALSPEDASLESLSQLMDTLVRERESSRIRLHQAHSSLEQQKFALDQHAIVSVTDVEGFIIEANDRFCEISGYSREELVGRNHRVVKSGIHPPAFYQEMWDTIVHGRVWQGEVCNRSKDGRLYWVSATVVPFFDDLGVPYQYIAIRTDITARKLAEARLDEQLHFSRQVLDTLPVPLYFKDTQGRYQGFNKAFADFFGIEPSLWIGRHVRDLLPPELAEQHVARDEEVFARGGRQSYEIELITPAGARYDTLYNKAALTRPDGSVRGLVGTIMDISERKRWEAEILRAKEAAENANRAKSDFLANMSHEIRTPMNGVIGMTELALDTELTEEQRDYLEAVQMSANALLSIIDDILDFSKIEAGRLDVELIPFDLEKVCADALRTVAVRADQKGLELLARRGPGVPRRLLGDPGRLRQILLNLLGNAIKFTERGEIEVAVELAEPGAAGQVLYFCVSDTGIGIAPEKQEHIFEAFAQEDSSTTRRFGGTGLGLTICSRLCELMGGRIWVDSVPGQGSAFHFTLQLPTDGAAAPEPERRLSGKPALLLVVANARQRCRLQGLLASWGATVVAAASGAEGLALLEQGQWDGVVADSRPVDGDAGDLLEHLARSPGRVPLLMLLSPSRMRQEIARCKALGVGHYLGKPALADELWRSLQALLEPAVAGVPATVAEAAGTPPAGLEVLLAEDHPVNQQLMRNMLERMGHRVTLARHGGEAVAAAARRRFDLVLMDMQMPEMGGEQATRLIRADEQARGLAPLRIYALSAAARREDRQRGLVAGMDGYLLKPLQQKDLQEVLAGLARPGQEEGGFDYGRMLEGADRDVLQIIGDVFPGLARLEMAAMEEALAAADWERLGRVAHSLRGAAANFGPSPLVQQATEVERLAPHQAVQPAHLAELRLALEALLQGLQQFDR</sequence>
<feature type="domain" description="PAC" evidence="24">
    <location>
        <begin position="349"/>
        <end position="401"/>
    </location>
</feature>
<evidence type="ECO:0000256" key="1">
    <source>
        <dbReference type="ARBA" id="ARBA00000085"/>
    </source>
</evidence>
<evidence type="ECO:0000259" key="25">
    <source>
        <dbReference type="PROSITE" id="PS50894"/>
    </source>
</evidence>
<keyword evidence="11" id="KW-1133">Transmembrane helix</keyword>